<proteinExistence type="predicted"/>
<keyword evidence="2" id="KW-1185">Reference proteome</keyword>
<evidence type="ECO:0000313" key="1">
    <source>
        <dbReference type="EMBL" id="GIX76796.1"/>
    </source>
</evidence>
<protein>
    <submittedName>
        <fullName evidence="1">Uncharacterized protein</fullName>
    </submittedName>
</protein>
<sequence>MNHHTKPKPASERLRPLQCEKIPFKPLNKKRDTPLFCFRNGRRTHGMHYIPRNRRKEERTKHSKCHHHRLHLSGVGGIISANSAENLIESCRVTGGRRGKELVPCDDEVFHEVLKA</sequence>
<reference evidence="1 2" key="1">
    <citation type="submission" date="2021-06" db="EMBL/GenBank/DDBJ databases">
        <title>Caerostris extrusa draft genome.</title>
        <authorList>
            <person name="Kono N."/>
            <person name="Arakawa K."/>
        </authorList>
    </citation>
    <scope>NUCLEOTIDE SEQUENCE [LARGE SCALE GENOMIC DNA]</scope>
</reference>
<name>A0AAV4MZI2_CAEEX</name>
<comment type="caution">
    <text evidence="1">The sequence shown here is derived from an EMBL/GenBank/DDBJ whole genome shotgun (WGS) entry which is preliminary data.</text>
</comment>
<evidence type="ECO:0000313" key="2">
    <source>
        <dbReference type="Proteomes" id="UP001054945"/>
    </source>
</evidence>
<dbReference type="Proteomes" id="UP001054945">
    <property type="component" value="Unassembled WGS sequence"/>
</dbReference>
<dbReference type="AlphaFoldDB" id="A0AAV4MZI2"/>
<dbReference type="EMBL" id="BPLR01020283">
    <property type="protein sequence ID" value="GIX76796.1"/>
    <property type="molecule type" value="Genomic_DNA"/>
</dbReference>
<gene>
    <name evidence="1" type="ORF">CEXT_574081</name>
</gene>
<organism evidence="1 2">
    <name type="scientific">Caerostris extrusa</name>
    <name type="common">Bark spider</name>
    <name type="synonym">Caerostris bankana</name>
    <dbReference type="NCBI Taxonomy" id="172846"/>
    <lineage>
        <taxon>Eukaryota</taxon>
        <taxon>Metazoa</taxon>
        <taxon>Ecdysozoa</taxon>
        <taxon>Arthropoda</taxon>
        <taxon>Chelicerata</taxon>
        <taxon>Arachnida</taxon>
        <taxon>Araneae</taxon>
        <taxon>Araneomorphae</taxon>
        <taxon>Entelegynae</taxon>
        <taxon>Araneoidea</taxon>
        <taxon>Araneidae</taxon>
        <taxon>Caerostris</taxon>
    </lineage>
</organism>
<accession>A0AAV4MZI2</accession>